<protein>
    <submittedName>
        <fullName evidence="2">Retrovirus-related Pol polyprotein from transposon TNT 1-94</fullName>
    </submittedName>
</protein>
<name>A0A699GQI8_TANCI</name>
<accession>A0A699GQI8</accession>
<reference evidence="2" key="1">
    <citation type="journal article" date="2019" name="Sci. Rep.">
        <title>Draft genome of Tanacetum cinerariifolium, the natural source of mosquito coil.</title>
        <authorList>
            <person name="Yamashiro T."/>
            <person name="Shiraishi A."/>
            <person name="Satake H."/>
            <person name="Nakayama K."/>
        </authorList>
    </citation>
    <scope>NUCLEOTIDE SEQUENCE</scope>
</reference>
<evidence type="ECO:0000256" key="1">
    <source>
        <dbReference type="SAM" id="MobiDB-lite"/>
    </source>
</evidence>
<dbReference type="CDD" id="cd09272">
    <property type="entry name" value="RNase_HI_RT_Ty1"/>
    <property type="match status" value="1"/>
</dbReference>
<proteinExistence type="predicted"/>
<organism evidence="2">
    <name type="scientific">Tanacetum cinerariifolium</name>
    <name type="common">Dalmatian daisy</name>
    <name type="synonym">Chrysanthemum cinerariifolium</name>
    <dbReference type="NCBI Taxonomy" id="118510"/>
    <lineage>
        <taxon>Eukaryota</taxon>
        <taxon>Viridiplantae</taxon>
        <taxon>Streptophyta</taxon>
        <taxon>Embryophyta</taxon>
        <taxon>Tracheophyta</taxon>
        <taxon>Spermatophyta</taxon>
        <taxon>Magnoliopsida</taxon>
        <taxon>eudicotyledons</taxon>
        <taxon>Gunneridae</taxon>
        <taxon>Pentapetalae</taxon>
        <taxon>asterids</taxon>
        <taxon>campanulids</taxon>
        <taxon>Asterales</taxon>
        <taxon>Asteraceae</taxon>
        <taxon>Asteroideae</taxon>
        <taxon>Anthemideae</taxon>
        <taxon>Anthemidinae</taxon>
        <taxon>Tanacetum</taxon>
    </lineage>
</organism>
<dbReference type="PANTHER" id="PTHR11439">
    <property type="entry name" value="GAG-POL-RELATED RETROTRANSPOSON"/>
    <property type="match status" value="1"/>
</dbReference>
<gene>
    <name evidence="2" type="ORF">Tci_154538</name>
</gene>
<dbReference type="EMBL" id="BKCJ010035547">
    <property type="protein sequence ID" value="GEV82561.1"/>
    <property type="molecule type" value="Genomic_DNA"/>
</dbReference>
<feature type="compositionally biased region" description="Acidic residues" evidence="1">
    <location>
        <begin position="394"/>
        <end position="420"/>
    </location>
</feature>
<dbReference type="PANTHER" id="PTHR11439:SF483">
    <property type="entry name" value="PEPTIDE SYNTHASE GLIP-LIKE, PUTATIVE (AFU_ORTHOLOGUE AFUA_3G12920)-RELATED"/>
    <property type="match status" value="1"/>
</dbReference>
<sequence>MGLWYSKDTDMSLIAYSNADHAVCLDSRRNYGIQFNKIPLYCDNKSAIALCCNNVQHSRAKHIDVCYNFIKEQAENGIVELYFVRTEYQLANIFTKPLQRERFNILIKNLGMRSMSLETLKRLTKEENETIIPSPTNQVAFDNVVVAPGARLEIGECNRRIEFTKPYREATYKFTLDALKLSPLYFAFLITAKVPKIYMHQFWNTVTKVQYSSSCQFKLDNKKFKVNAEVFCDILQIYPILLDQPFNIPPSTDEEIVSFIPVINRCLFGKTTRLDNLRALIPKEMLNEDILNSTAYQTYYAYASGVKEPKKARKFKKPTLPKLKTVSAPVKTDKGKVLNVLLEVALSEAAQLKVATKQSKKDFHIPHTSCSGDGTGFELGVPNEQQRKISGDSKEEDDTEGESDNDGNDDDGDNDNDDDSDHERTESYKDEDPNLNQSNKEYEEEKVEYANERVHTPKDYEVTNEEDNADYAKKDNKEEKDDAVELYKYANVNLRKEDVEMTDTDQGGADQHNVSQESGVEQVEEDAHVTLTAVHDTQKTEGCYIDNKLGEAIKSYIAECREEDLTDGREYIDLIDTSVRAIIKEEAAASQPKSTYEATASLSEFELTKILMDKMEEHKSYLRANYKKELYDVLVKSYNIWSQVIQLMTQKCNRIKSLTRISNIAHAEKPPTSFDELMDTSIDFSASVMNRLNITNLTQELLVGLRFNLLKGTCKSHTKLEYHFKECFKATTERLDWHNPKGKQYLFDLRKPLPLIPDHRGRQDIPQDYFINNDLEYLKGGSLSRQYSTSVTKTKAATYEEDSNLSVHSYRVVYFRDAPIMRTAITVAKPCQGDSLEFFLITGSNPDGRSYWIKTSQDSKPHAHT</sequence>
<feature type="region of interest" description="Disordered" evidence="1">
    <location>
        <begin position="502"/>
        <end position="523"/>
    </location>
</feature>
<feature type="compositionally biased region" description="Basic and acidic residues" evidence="1">
    <location>
        <begin position="440"/>
        <end position="461"/>
    </location>
</feature>
<evidence type="ECO:0000313" key="2">
    <source>
        <dbReference type="EMBL" id="GEV82561.1"/>
    </source>
</evidence>
<comment type="caution">
    <text evidence="2">The sequence shown here is derived from an EMBL/GenBank/DDBJ whole genome shotgun (WGS) entry which is preliminary data.</text>
</comment>
<feature type="compositionally biased region" description="Basic and acidic residues" evidence="1">
    <location>
        <begin position="421"/>
        <end position="432"/>
    </location>
</feature>
<feature type="region of interest" description="Disordered" evidence="1">
    <location>
        <begin position="356"/>
        <end position="478"/>
    </location>
</feature>
<dbReference type="AlphaFoldDB" id="A0A699GQI8"/>